<name>U5QNH8_GLOK1</name>
<dbReference type="Gene3D" id="3.40.1500.20">
    <property type="match status" value="1"/>
</dbReference>
<dbReference type="GO" id="GO:0050897">
    <property type="term" value="F:cobalt ion binding"/>
    <property type="evidence" value="ECO:0007669"/>
    <property type="project" value="InterPro"/>
</dbReference>
<dbReference type="HAMAP" id="MF_00793">
    <property type="entry name" value="PebB"/>
    <property type="match status" value="1"/>
</dbReference>
<dbReference type="KEGG" id="glj:GKIL_4296"/>
<dbReference type="PANTHER" id="PTHR34557">
    <property type="entry name" value="PHYTOCHROMOBILIN:FERREDOXIN OXIDOREDUCTASE, CHLOROPLASTIC"/>
    <property type="match status" value="1"/>
</dbReference>
<evidence type="ECO:0000313" key="9">
    <source>
        <dbReference type="Proteomes" id="UP000017396"/>
    </source>
</evidence>
<dbReference type="HOGENOM" id="CLU_086208_1_0_3"/>
<evidence type="ECO:0000256" key="6">
    <source>
        <dbReference type="ARBA" id="ARBA00047750"/>
    </source>
</evidence>
<keyword evidence="9" id="KW-1185">Reference proteome</keyword>
<gene>
    <name evidence="7" type="primary">pebB</name>
    <name evidence="8" type="ORF">GKIL_4296</name>
</gene>
<dbReference type="GO" id="GO:0010024">
    <property type="term" value="P:phytochromobilin biosynthetic process"/>
    <property type="evidence" value="ECO:0007669"/>
    <property type="project" value="InterPro"/>
</dbReference>
<dbReference type="EMBL" id="CP003587">
    <property type="protein sequence ID" value="AGY60542.1"/>
    <property type="molecule type" value="Genomic_DNA"/>
</dbReference>
<organism evidence="8 9">
    <name type="scientific">Gloeobacter kilaueensis (strain ATCC BAA-2537 / CCAP 1431/1 / ULC 316 / JS1)</name>
    <dbReference type="NCBI Taxonomy" id="1183438"/>
    <lineage>
        <taxon>Bacteria</taxon>
        <taxon>Bacillati</taxon>
        <taxon>Cyanobacteriota</taxon>
        <taxon>Cyanophyceae</taxon>
        <taxon>Gloeobacterales</taxon>
        <taxon>Gloeobacteraceae</taxon>
        <taxon>Gloeobacter</taxon>
    </lineage>
</organism>
<sequence>MTLYQPFLDHALARLGERLNLLSYPIPAGFESKAATVRGEEVLTTSHAFCSARLRQIRAAHVQGGKALQVLNFVIFPHLHYDLPFFGADLVTLPGGHLIALDMQPLFRDDPDYQARYTAPILPVFEAHRVHLEWGGDFPEEARPYFSPAFLWTRPSDTEVVRTRVFAAFCDYLEAYLDFVAQAEPVSEPDRLRAIEAAQLRYLRYRAEKDPARGMFRRFYGAEWTEEYIHGFLFDLERRRAAAGH</sequence>
<comment type="catalytic activity">
    <reaction evidence="6 7">
        <text>(3Z)-phycoerythrobilin + oxidized 2[4Fe-4S]-[ferredoxin] = 15,16-dihydrobiliverdin + reduced 2[4Fe-4S]-[ferredoxin] + 2 H(+)</text>
        <dbReference type="Rhea" id="RHEA:22092"/>
        <dbReference type="Rhea" id="RHEA-COMP:10002"/>
        <dbReference type="Rhea" id="RHEA-COMP:10004"/>
        <dbReference type="ChEBI" id="CHEBI:15378"/>
        <dbReference type="ChEBI" id="CHEBI:33722"/>
        <dbReference type="ChEBI" id="CHEBI:33723"/>
        <dbReference type="ChEBI" id="CHEBI:57438"/>
        <dbReference type="ChEBI" id="CHEBI:57899"/>
        <dbReference type="EC" id="1.3.7.3"/>
    </reaction>
</comment>
<dbReference type="eggNOG" id="ENOG502Z8GK">
    <property type="taxonomic scope" value="Bacteria"/>
</dbReference>
<dbReference type="Proteomes" id="UP000017396">
    <property type="component" value="Chromosome"/>
</dbReference>
<keyword evidence="5 7" id="KW-0560">Oxidoreductase</keyword>
<accession>U5QNH8</accession>
<dbReference type="NCBIfam" id="NF009723">
    <property type="entry name" value="PRK13250.1"/>
    <property type="match status" value="1"/>
</dbReference>
<dbReference type="AlphaFoldDB" id="U5QNH8"/>
<dbReference type="PANTHER" id="PTHR34557:SF1">
    <property type="entry name" value="PHYTOCHROMOBILIN:FERREDOXIN OXIDOREDUCTASE, CHLOROPLASTIC"/>
    <property type="match status" value="1"/>
</dbReference>
<dbReference type="InterPro" id="IPR022827">
    <property type="entry name" value="Phycoerythrobilin_Fdx_Rdtase"/>
</dbReference>
<comment type="function">
    <text evidence="1 7">Catalyzes the two-electron reduction of the C2 and C3(1) diene system of 15,16-dihydrobiliverdin.</text>
</comment>
<dbReference type="Pfam" id="PF05996">
    <property type="entry name" value="Fe_bilin_red"/>
    <property type="match status" value="1"/>
</dbReference>
<dbReference type="RefSeq" id="WP_023175906.1">
    <property type="nucleotide sequence ID" value="NC_022600.1"/>
</dbReference>
<evidence type="ECO:0000256" key="7">
    <source>
        <dbReference type="HAMAP-Rule" id="MF_00793"/>
    </source>
</evidence>
<dbReference type="OrthoDB" id="421401at2"/>
<reference evidence="8 9" key="1">
    <citation type="journal article" date="2013" name="PLoS ONE">
        <title>Cultivation and Complete Genome Sequencing of Gloeobacter kilaueensis sp. nov., from a Lava Cave in Kilauea Caldera, Hawai'i.</title>
        <authorList>
            <person name="Saw J.H."/>
            <person name="Schatz M."/>
            <person name="Brown M.V."/>
            <person name="Kunkel D.D."/>
            <person name="Foster J.S."/>
            <person name="Shick H."/>
            <person name="Christensen S."/>
            <person name="Hou S."/>
            <person name="Wan X."/>
            <person name="Donachie S.P."/>
        </authorList>
    </citation>
    <scope>NUCLEOTIDE SEQUENCE [LARGE SCALE GENOMIC DNA]</scope>
    <source>
        <strain evidence="9">JS</strain>
    </source>
</reference>
<dbReference type="PATRIC" id="fig|1183438.3.peg.4225"/>
<evidence type="ECO:0000256" key="4">
    <source>
        <dbReference type="ARBA" id="ARBA00019573"/>
    </source>
</evidence>
<dbReference type="STRING" id="1183438.GKIL_4296"/>
<proteinExistence type="inferred from homology"/>
<evidence type="ECO:0000256" key="3">
    <source>
        <dbReference type="ARBA" id="ARBA00012714"/>
    </source>
</evidence>
<dbReference type="InterPro" id="IPR009249">
    <property type="entry name" value="Ferredoxin-dep_bilin_Rdtase"/>
</dbReference>
<evidence type="ECO:0000256" key="2">
    <source>
        <dbReference type="ARBA" id="ARBA00006908"/>
    </source>
</evidence>
<evidence type="ECO:0000256" key="5">
    <source>
        <dbReference type="ARBA" id="ARBA00023002"/>
    </source>
</evidence>
<dbReference type="GO" id="GO:0050618">
    <property type="term" value="F:phycoerythrobilin:ferredoxin oxidoreductase activity"/>
    <property type="evidence" value="ECO:0007669"/>
    <property type="project" value="UniProtKB-UniRule"/>
</dbReference>
<protein>
    <recommendedName>
        <fullName evidence="4 7">Phycoerythrobilin:ferredoxin oxidoreductase</fullName>
        <ecNumber evidence="3 7">1.3.7.3</ecNumber>
    </recommendedName>
</protein>
<dbReference type="EC" id="1.3.7.3" evidence="3 7"/>
<evidence type="ECO:0000313" key="8">
    <source>
        <dbReference type="EMBL" id="AGY60542.1"/>
    </source>
</evidence>
<evidence type="ECO:0000256" key="1">
    <source>
        <dbReference type="ARBA" id="ARBA00003349"/>
    </source>
</evidence>
<comment type="similarity">
    <text evidence="2 7">Belongs to the HY2 family.</text>
</comment>